<dbReference type="GO" id="GO:0005886">
    <property type="term" value="C:plasma membrane"/>
    <property type="evidence" value="ECO:0007669"/>
    <property type="project" value="UniProtKB-SubCell"/>
</dbReference>
<dbReference type="Pfam" id="PF00482">
    <property type="entry name" value="T2SSF"/>
    <property type="match status" value="2"/>
</dbReference>
<evidence type="ECO:0000259" key="7">
    <source>
        <dbReference type="Pfam" id="PF00482"/>
    </source>
</evidence>
<keyword evidence="5 6" id="KW-0472">Membrane</keyword>
<feature type="transmembrane region" description="Helical" evidence="6">
    <location>
        <begin position="266"/>
        <end position="286"/>
    </location>
</feature>
<proteinExistence type="predicted"/>
<dbReference type="PANTHER" id="PTHR35402:SF2">
    <property type="entry name" value="FLAGELLA ACCESSORY PROTEIN J"/>
    <property type="match status" value="1"/>
</dbReference>
<keyword evidence="3 6" id="KW-0812">Transmembrane</keyword>
<evidence type="ECO:0000256" key="5">
    <source>
        <dbReference type="ARBA" id="ARBA00023136"/>
    </source>
</evidence>
<dbReference type="AlphaFoldDB" id="D2RE89"/>
<dbReference type="KEGG" id="apo:Arcpr_1384"/>
<feature type="transmembrane region" description="Helical" evidence="6">
    <location>
        <begin position="298"/>
        <end position="317"/>
    </location>
</feature>
<reference evidence="8 9" key="1">
    <citation type="journal article" date="2010" name="Stand. Genomic Sci.">
        <title>Complete genome sequence of Archaeoglobus profundus type strain (AV18).</title>
        <authorList>
            <person name="von Jan M."/>
            <person name="Lapidus A."/>
            <person name="Del Rio T.G."/>
            <person name="Copeland A."/>
            <person name="Tice H."/>
            <person name="Cheng J.F."/>
            <person name="Lucas S."/>
            <person name="Chen F."/>
            <person name="Nolan M."/>
            <person name="Goodwin L."/>
            <person name="Han C."/>
            <person name="Pitluck S."/>
            <person name="Liolios K."/>
            <person name="Ivanova N."/>
            <person name="Mavromatis K."/>
            <person name="Ovchinnikova G."/>
            <person name="Chertkov O."/>
            <person name="Pati A."/>
            <person name="Chen A."/>
            <person name="Palaniappan K."/>
            <person name="Land M."/>
            <person name="Hauser L."/>
            <person name="Chang Y.J."/>
            <person name="Jeffries C.D."/>
            <person name="Saunders E."/>
            <person name="Brettin T."/>
            <person name="Detter J.C."/>
            <person name="Chain P."/>
            <person name="Eichinger K."/>
            <person name="Huber H."/>
            <person name="Spring S."/>
            <person name="Rohde M."/>
            <person name="Goker M."/>
            <person name="Wirth R."/>
            <person name="Woyke T."/>
            <person name="Bristow J."/>
            <person name="Eisen J.A."/>
            <person name="Markowitz V."/>
            <person name="Hugenholtz P."/>
            <person name="Kyrpides N.C."/>
            <person name="Klenk H.P."/>
        </authorList>
    </citation>
    <scope>NUCLEOTIDE SEQUENCE [LARGE SCALE GENOMIC DNA]</scope>
    <source>
        <strain evidence="9">DSM 5631 / JCM 9629 / NBRC 100127 / Av18</strain>
    </source>
</reference>
<dbReference type="STRING" id="572546.Arcpr_1384"/>
<dbReference type="PANTHER" id="PTHR35402">
    <property type="entry name" value="INTEGRAL MEMBRANE PROTEIN-RELATED"/>
    <property type="match status" value="1"/>
</dbReference>
<evidence type="ECO:0000256" key="6">
    <source>
        <dbReference type="SAM" id="Phobius"/>
    </source>
</evidence>
<feature type="transmembrane region" description="Helical" evidence="6">
    <location>
        <begin position="404"/>
        <end position="427"/>
    </location>
</feature>
<dbReference type="EMBL" id="CP001857">
    <property type="protein sequence ID" value="ADB58433.1"/>
    <property type="molecule type" value="Genomic_DNA"/>
</dbReference>
<protein>
    <submittedName>
        <fullName evidence="8">Type II secretion system protein</fullName>
    </submittedName>
</protein>
<evidence type="ECO:0000256" key="4">
    <source>
        <dbReference type="ARBA" id="ARBA00022989"/>
    </source>
</evidence>
<dbReference type="InterPro" id="IPR018076">
    <property type="entry name" value="T2SS_GspF_dom"/>
</dbReference>
<feature type="domain" description="Type II secretion system protein GspF" evidence="7">
    <location>
        <begin position="301"/>
        <end position="423"/>
    </location>
</feature>
<accession>D2RE89</accession>
<evidence type="ECO:0000256" key="2">
    <source>
        <dbReference type="ARBA" id="ARBA00022475"/>
    </source>
</evidence>
<name>D2RE89_ARCPA</name>
<organism evidence="8 9">
    <name type="scientific">Archaeoglobus profundus (strain DSM 5631 / JCM 9629 / NBRC 100127 / Av18)</name>
    <dbReference type="NCBI Taxonomy" id="572546"/>
    <lineage>
        <taxon>Archaea</taxon>
        <taxon>Methanobacteriati</taxon>
        <taxon>Methanobacteriota</taxon>
        <taxon>Archaeoglobi</taxon>
        <taxon>Archaeoglobales</taxon>
        <taxon>Archaeoglobaceae</taxon>
        <taxon>Archaeoglobus</taxon>
    </lineage>
</organism>
<dbReference type="eggNOG" id="arCOG01809">
    <property type="taxonomic scope" value="Archaea"/>
</dbReference>
<dbReference type="PaxDb" id="572546-Arcpr_1384"/>
<feature type="transmembrane region" description="Helical" evidence="6">
    <location>
        <begin position="507"/>
        <end position="529"/>
    </location>
</feature>
<feature type="transmembrane region" description="Helical" evidence="6">
    <location>
        <begin position="235"/>
        <end position="254"/>
    </location>
</feature>
<dbReference type="OrthoDB" id="141855at2157"/>
<dbReference type="RefSeq" id="WP_012940769.1">
    <property type="nucleotide sequence ID" value="NC_013741.1"/>
</dbReference>
<evidence type="ECO:0000256" key="3">
    <source>
        <dbReference type="ARBA" id="ARBA00022692"/>
    </source>
</evidence>
<feature type="transmembrane region" description="Helical" evidence="6">
    <location>
        <begin position="476"/>
        <end position="495"/>
    </location>
</feature>
<evidence type="ECO:0000313" key="8">
    <source>
        <dbReference type="EMBL" id="ADB58433.1"/>
    </source>
</evidence>
<feature type="transmembrane region" description="Helical" evidence="6">
    <location>
        <begin position="434"/>
        <end position="456"/>
    </location>
</feature>
<feature type="transmembrane region" description="Helical" evidence="6">
    <location>
        <begin position="157"/>
        <end position="179"/>
    </location>
</feature>
<comment type="subcellular location">
    <subcellularLocation>
        <location evidence="1">Cell membrane</location>
        <topology evidence="1">Multi-pass membrane protein</topology>
    </subcellularLocation>
</comment>
<feature type="domain" description="Type II secretion system protein GspF" evidence="7">
    <location>
        <begin position="47"/>
        <end position="172"/>
    </location>
</feature>
<keyword evidence="2" id="KW-1003">Cell membrane</keyword>
<dbReference type="NCBIfam" id="NF004703">
    <property type="entry name" value="PRK06041.1-1"/>
    <property type="match status" value="1"/>
</dbReference>
<feature type="transmembrane region" description="Helical" evidence="6">
    <location>
        <begin position="185"/>
        <end position="207"/>
    </location>
</feature>
<dbReference type="Proteomes" id="UP000001901">
    <property type="component" value="Chromosome"/>
</dbReference>
<gene>
    <name evidence="8" type="ordered locus">Arcpr_1384</name>
</gene>
<sequence>MSFVTKNVKLNLGFGKIFEIGFVKKVLDKLKEFRENKYMDNDLLFILTYMASLSTAQLSRDKIFEMAASTDYAPSKYFKKVVNLTKNWHYDYATACKLVAETIRHERVKKLFNRLANAIEAGEPDREVLENEWKVFKTIRKDEYQRNLESLRKWTDAYVSILVSTTLISIVVLLAVTIYSSTNPVLSLIGSAFASLAFSLFGVFMLYKSSPKDAKTHDLSIKSVEQMIIARLQKVLLPISFFVIIMFSVVPTIFNPEAKLLGIDMKGLGLVLSGIILLPLGIFGWIDDKKITKRDEAYTAFIRSVGSIVAGAGVSVAEALSRIDQKNLSELKDLVTKLYRRLSMGLDHRLSWEKFMGESGSYLIHKLTKIFVDAADMGGDTDAIGEIVSSSNLEMVLLRLKRGLIASGFVNLVIPLHISMVGLLLFITRILNRFTTLVSMMFASQMATIGSTTDVLNRVPVTGLNLGLFGSLPLELIGKYSLIISLILILANTLAMKVVKGGANYFLYFYGSILMITSGLLMIVVPPMVDWIFSIPSFLEGG</sequence>
<keyword evidence="4 6" id="KW-1133">Transmembrane helix</keyword>
<keyword evidence="9" id="KW-1185">Reference proteome</keyword>
<dbReference type="InterPro" id="IPR056569">
    <property type="entry name" value="ArlJ-like"/>
</dbReference>
<dbReference type="GeneID" id="8740071"/>
<evidence type="ECO:0000256" key="1">
    <source>
        <dbReference type="ARBA" id="ARBA00004651"/>
    </source>
</evidence>
<dbReference type="HOGENOM" id="CLU_036985_0_0_2"/>
<evidence type="ECO:0000313" key="9">
    <source>
        <dbReference type="Proteomes" id="UP000001901"/>
    </source>
</evidence>